<feature type="compositionally biased region" description="Low complexity" evidence="1">
    <location>
        <begin position="381"/>
        <end position="393"/>
    </location>
</feature>
<feature type="compositionally biased region" description="Basic and acidic residues" evidence="1">
    <location>
        <begin position="414"/>
        <end position="423"/>
    </location>
</feature>
<proteinExistence type="predicted"/>
<dbReference type="OrthoDB" id="3232093at2759"/>
<reference evidence="2 3" key="1">
    <citation type="submission" date="2014-04" db="EMBL/GenBank/DDBJ databases">
        <authorList>
            <consortium name="DOE Joint Genome Institute"/>
            <person name="Kuo A."/>
            <person name="Girlanda M."/>
            <person name="Perotto S."/>
            <person name="Kohler A."/>
            <person name="Nagy L.G."/>
            <person name="Floudas D."/>
            <person name="Copeland A."/>
            <person name="Barry K.W."/>
            <person name="Cichocki N."/>
            <person name="Veneault-Fourrey C."/>
            <person name="LaButti K."/>
            <person name="Lindquist E.A."/>
            <person name="Lipzen A."/>
            <person name="Lundell T."/>
            <person name="Morin E."/>
            <person name="Murat C."/>
            <person name="Sun H."/>
            <person name="Tunlid A."/>
            <person name="Henrissat B."/>
            <person name="Grigoriev I.V."/>
            <person name="Hibbett D.S."/>
            <person name="Martin F."/>
            <person name="Nordberg H.P."/>
            <person name="Cantor M.N."/>
            <person name="Hua S.X."/>
        </authorList>
    </citation>
    <scope>NUCLEOTIDE SEQUENCE [LARGE SCALE GENOMIC DNA]</scope>
    <source>
        <strain evidence="2 3">MUT 4182</strain>
    </source>
</reference>
<gene>
    <name evidence="2" type="ORF">M407DRAFT_6441</name>
</gene>
<protein>
    <submittedName>
        <fullName evidence="2">Uncharacterized protein</fullName>
    </submittedName>
</protein>
<feature type="compositionally biased region" description="Polar residues" evidence="1">
    <location>
        <begin position="302"/>
        <end position="314"/>
    </location>
</feature>
<dbReference type="HOGENOM" id="CLU_475030_0_0_1"/>
<feature type="compositionally biased region" description="Basic and acidic residues" evidence="1">
    <location>
        <begin position="347"/>
        <end position="356"/>
    </location>
</feature>
<evidence type="ECO:0000313" key="2">
    <source>
        <dbReference type="EMBL" id="KIO29088.1"/>
    </source>
</evidence>
<reference evidence="3" key="2">
    <citation type="submission" date="2015-01" db="EMBL/GenBank/DDBJ databases">
        <title>Evolutionary Origins and Diversification of the Mycorrhizal Mutualists.</title>
        <authorList>
            <consortium name="DOE Joint Genome Institute"/>
            <consortium name="Mycorrhizal Genomics Consortium"/>
            <person name="Kohler A."/>
            <person name="Kuo A."/>
            <person name="Nagy L.G."/>
            <person name="Floudas D."/>
            <person name="Copeland A."/>
            <person name="Barry K.W."/>
            <person name="Cichocki N."/>
            <person name="Veneault-Fourrey C."/>
            <person name="LaButti K."/>
            <person name="Lindquist E.A."/>
            <person name="Lipzen A."/>
            <person name="Lundell T."/>
            <person name="Morin E."/>
            <person name="Murat C."/>
            <person name="Riley R."/>
            <person name="Ohm R."/>
            <person name="Sun H."/>
            <person name="Tunlid A."/>
            <person name="Henrissat B."/>
            <person name="Grigoriev I.V."/>
            <person name="Hibbett D.S."/>
            <person name="Martin F."/>
        </authorList>
    </citation>
    <scope>NUCLEOTIDE SEQUENCE [LARGE SCALE GENOMIC DNA]</scope>
    <source>
        <strain evidence="3">MUT 4182</strain>
    </source>
</reference>
<organism evidence="2 3">
    <name type="scientific">Tulasnella calospora MUT 4182</name>
    <dbReference type="NCBI Taxonomy" id="1051891"/>
    <lineage>
        <taxon>Eukaryota</taxon>
        <taxon>Fungi</taxon>
        <taxon>Dikarya</taxon>
        <taxon>Basidiomycota</taxon>
        <taxon>Agaricomycotina</taxon>
        <taxon>Agaricomycetes</taxon>
        <taxon>Cantharellales</taxon>
        <taxon>Tulasnellaceae</taxon>
        <taxon>Tulasnella</taxon>
    </lineage>
</organism>
<evidence type="ECO:0000256" key="1">
    <source>
        <dbReference type="SAM" id="MobiDB-lite"/>
    </source>
</evidence>
<evidence type="ECO:0000313" key="3">
    <source>
        <dbReference type="Proteomes" id="UP000054248"/>
    </source>
</evidence>
<feature type="region of interest" description="Disordered" evidence="1">
    <location>
        <begin position="302"/>
        <end position="433"/>
    </location>
</feature>
<accession>A0A0C3L5K2</accession>
<sequence>MGCGLDRLGVSGKVLDAFMCAHRGVARPAVPFPWTSDLGLKSLWSVEGHFIKRRRSEQVVLGGESVGEFWCGDKVLTGGTTEPVDRVEKFLVALRYLLAMSLALTSTAAEGRERRGLLSFRSGEGVVDDIPAEATMSQWGQWKVAVPKKSLDFTLRPKIPSSQMFGDSILHPKYYLYCSQSHPSSSSSAPSSPASSSTALVPASSPSSPSYASLMLVAYPQQQQQPTMYVAAQPTYYYAQTTAGQWTPVQTVAQAGNVSNGAYVLQQPQQIRTQAPTTTSAQPTFIAVPQAQQVATRQPQVATRQPQVYTQQAPHGQVAYRAGPPTISVPTVRPGLQRKHSSASMHGRRDSFDSQDSRSGMFTDREEYNRAPSPVFSEATSSSSGSSSSSSSSHLNLSRSALNHYLAPQKTRPRRESIIRRGSYDLPGPVTSRPPMGLPAPGPQQAMVPMHPQPTRSATYPPPSGMAPQQMAVEPAFVRPADLSGRPVSFHEDQNPVYSSYELYNAQRNSPSASRPPTIRPTLARRASSRSLGGAGELSASAYGSGFSMGGGPGMGLMGGGYDNGDDKRKWWKR</sequence>
<dbReference type="AlphaFoldDB" id="A0A0C3L5K2"/>
<feature type="region of interest" description="Disordered" evidence="1">
    <location>
        <begin position="507"/>
        <end position="538"/>
    </location>
</feature>
<dbReference type="Proteomes" id="UP000054248">
    <property type="component" value="Unassembled WGS sequence"/>
</dbReference>
<name>A0A0C3L5K2_9AGAM</name>
<dbReference type="EMBL" id="KN822987">
    <property type="protein sequence ID" value="KIO29088.1"/>
    <property type="molecule type" value="Genomic_DNA"/>
</dbReference>
<keyword evidence="3" id="KW-1185">Reference proteome</keyword>